<keyword evidence="2" id="KW-1185">Reference proteome</keyword>
<organism evidence="1 2">
    <name type="scientific">Cymbomonas tetramitiformis</name>
    <dbReference type="NCBI Taxonomy" id="36881"/>
    <lineage>
        <taxon>Eukaryota</taxon>
        <taxon>Viridiplantae</taxon>
        <taxon>Chlorophyta</taxon>
        <taxon>Pyramimonadophyceae</taxon>
        <taxon>Pyramimonadales</taxon>
        <taxon>Pyramimonadaceae</taxon>
        <taxon>Cymbomonas</taxon>
    </lineage>
</organism>
<name>A0AAE0KS08_9CHLO</name>
<dbReference type="AlphaFoldDB" id="A0AAE0KS08"/>
<dbReference type="EMBL" id="LGRX02019617">
    <property type="protein sequence ID" value="KAK3258319.1"/>
    <property type="molecule type" value="Genomic_DNA"/>
</dbReference>
<protein>
    <submittedName>
        <fullName evidence="1">Uncharacterized protein</fullName>
    </submittedName>
</protein>
<accession>A0AAE0KS08</accession>
<dbReference type="Proteomes" id="UP001190700">
    <property type="component" value="Unassembled WGS sequence"/>
</dbReference>
<comment type="caution">
    <text evidence="1">The sequence shown here is derived from an EMBL/GenBank/DDBJ whole genome shotgun (WGS) entry which is preliminary data.</text>
</comment>
<evidence type="ECO:0000313" key="2">
    <source>
        <dbReference type="Proteomes" id="UP001190700"/>
    </source>
</evidence>
<sequence length="95" mass="9840">MAALHVPPVDPALEAVRAAYTAPAILPAINATADSWDTISTSRIGRVKFLDATAQCFLHLQLAGPAVSARVPPPEVVHLASLQVAGILVPEATLP</sequence>
<evidence type="ECO:0000313" key="1">
    <source>
        <dbReference type="EMBL" id="KAK3258319.1"/>
    </source>
</evidence>
<proteinExistence type="predicted"/>
<gene>
    <name evidence="1" type="ORF">CYMTET_32630</name>
</gene>
<reference evidence="1 2" key="1">
    <citation type="journal article" date="2015" name="Genome Biol. Evol.">
        <title>Comparative Genomics of a Bacterivorous Green Alga Reveals Evolutionary Causalities and Consequences of Phago-Mixotrophic Mode of Nutrition.</title>
        <authorList>
            <person name="Burns J.A."/>
            <person name="Paasch A."/>
            <person name="Narechania A."/>
            <person name="Kim E."/>
        </authorList>
    </citation>
    <scope>NUCLEOTIDE SEQUENCE [LARGE SCALE GENOMIC DNA]</scope>
    <source>
        <strain evidence="1 2">PLY_AMNH</strain>
    </source>
</reference>